<accession>A0A8S9ZVI6</accession>
<dbReference type="AlphaFoldDB" id="A0A8S9ZVI6"/>
<comment type="caution">
    <text evidence="1">The sequence shown here is derived from an EMBL/GenBank/DDBJ whole genome shotgun (WGS) entry which is preliminary data.</text>
</comment>
<organism evidence="1 2">
    <name type="scientific">Meloidogyne graminicola</name>
    <dbReference type="NCBI Taxonomy" id="189291"/>
    <lineage>
        <taxon>Eukaryota</taxon>
        <taxon>Metazoa</taxon>
        <taxon>Ecdysozoa</taxon>
        <taxon>Nematoda</taxon>
        <taxon>Chromadorea</taxon>
        <taxon>Rhabditida</taxon>
        <taxon>Tylenchina</taxon>
        <taxon>Tylenchomorpha</taxon>
        <taxon>Tylenchoidea</taxon>
        <taxon>Meloidogynidae</taxon>
        <taxon>Meloidogyninae</taxon>
        <taxon>Meloidogyne</taxon>
    </lineage>
</organism>
<reference evidence="1" key="1">
    <citation type="journal article" date="2020" name="Ecol. Evol.">
        <title>Genome structure and content of the rice root-knot nematode (Meloidogyne graminicola).</title>
        <authorList>
            <person name="Phan N.T."/>
            <person name="Danchin E.G.J."/>
            <person name="Klopp C."/>
            <person name="Perfus-Barbeoch L."/>
            <person name="Kozlowski D.K."/>
            <person name="Koutsovoulos G.D."/>
            <person name="Lopez-Roques C."/>
            <person name="Bouchez O."/>
            <person name="Zahm M."/>
            <person name="Besnard G."/>
            <person name="Bellafiore S."/>
        </authorList>
    </citation>
    <scope>NUCLEOTIDE SEQUENCE</scope>
    <source>
        <strain evidence="1">VN-18</strain>
    </source>
</reference>
<evidence type="ECO:0000313" key="1">
    <source>
        <dbReference type="EMBL" id="KAF7636991.1"/>
    </source>
</evidence>
<dbReference type="Proteomes" id="UP000605970">
    <property type="component" value="Unassembled WGS sequence"/>
</dbReference>
<protein>
    <submittedName>
        <fullName evidence="1">Uncharacterized protein</fullName>
    </submittedName>
</protein>
<feature type="non-terminal residue" evidence="1">
    <location>
        <position position="1"/>
    </location>
</feature>
<proteinExistence type="predicted"/>
<gene>
    <name evidence="1" type="ORF">Mgra_00003570</name>
</gene>
<sequence>QKFGLKAFNDLFKRFLFILKGKFFVSKKFLKFA</sequence>
<keyword evidence="2" id="KW-1185">Reference proteome</keyword>
<evidence type="ECO:0000313" key="2">
    <source>
        <dbReference type="Proteomes" id="UP000605970"/>
    </source>
</evidence>
<name>A0A8S9ZVI6_9BILA</name>
<dbReference type="EMBL" id="JABEBT010000024">
    <property type="protein sequence ID" value="KAF7636991.1"/>
    <property type="molecule type" value="Genomic_DNA"/>
</dbReference>